<keyword evidence="3" id="KW-1185">Reference proteome</keyword>
<gene>
    <name evidence="2" type="ORF">Tasa_010_322</name>
</gene>
<dbReference type="AlphaFoldDB" id="A0A0D6MK11"/>
<sequence length="362" mass="39171">MARRLGRFGTFVIAVLWAARKAARIDAHAAHSGGYKNRLVRFAVIHNPRSRLNLRDRDGFEAQASRRLGSAFVRTTDLDTLRSALEELARRSVDTIAINGGDGTVSHVLTAIAEVYPADHLPRIAILPSGNTNLIAADVGFGLRGTTALDALDATPRRIVHAVRAPIRVRWPGTDRAPVMGMFQGSAAYARAIAIAHSPGVLKYAPHDLAVGVTLASAIGGLVLNPRTRRTWLDGEALHLRDGDRDAQADKSFLFLATALQKLTYGVWPFWRGPGTTADGVHYLNVHANPRRLPGALANLLRGRAPAWLRTSDDYESGCSQALRIASPGDFVLDGEMFDTGPHGEITLESGPRFSFLRSVTA</sequence>
<evidence type="ECO:0000313" key="3">
    <source>
        <dbReference type="Proteomes" id="UP000032679"/>
    </source>
</evidence>
<dbReference type="EMBL" id="BALE01000010">
    <property type="protein sequence ID" value="GAN53775.1"/>
    <property type="molecule type" value="Genomic_DNA"/>
</dbReference>
<dbReference type="STRING" id="1231623.Tasa_010_322"/>
<proteinExistence type="predicted"/>
<dbReference type="InterPro" id="IPR017438">
    <property type="entry name" value="ATP-NAD_kinase_N"/>
</dbReference>
<reference evidence="2 3" key="1">
    <citation type="submission" date="2012-10" db="EMBL/GenBank/DDBJ databases">
        <title>Genome sequencing of Tanticharoenia sakaeratensis NBRC 103193.</title>
        <authorList>
            <person name="Azuma Y."/>
            <person name="Hadano H."/>
            <person name="Hirakawa H."/>
            <person name="Matsushita K."/>
        </authorList>
    </citation>
    <scope>NUCLEOTIDE SEQUENCE [LARGE SCALE GENOMIC DNA]</scope>
    <source>
        <strain evidence="2 3">NBRC 103193</strain>
    </source>
</reference>
<evidence type="ECO:0000259" key="1">
    <source>
        <dbReference type="PROSITE" id="PS50146"/>
    </source>
</evidence>
<dbReference type="PROSITE" id="PS50146">
    <property type="entry name" value="DAGK"/>
    <property type="match status" value="1"/>
</dbReference>
<dbReference type="SMART" id="SM00046">
    <property type="entry name" value="DAGKc"/>
    <property type="match status" value="1"/>
</dbReference>
<name>A0A0D6MK11_9PROT</name>
<dbReference type="InterPro" id="IPR001206">
    <property type="entry name" value="Diacylglycerol_kinase_cat_dom"/>
</dbReference>
<dbReference type="GO" id="GO:0016301">
    <property type="term" value="F:kinase activity"/>
    <property type="evidence" value="ECO:0007669"/>
    <property type="project" value="InterPro"/>
</dbReference>
<feature type="domain" description="DAGKc" evidence="1">
    <location>
        <begin position="37"/>
        <end position="172"/>
    </location>
</feature>
<comment type="caution">
    <text evidence="2">The sequence shown here is derived from an EMBL/GenBank/DDBJ whole genome shotgun (WGS) entry which is preliminary data.</text>
</comment>
<dbReference type="InterPro" id="IPR016064">
    <property type="entry name" value="NAD/diacylglycerol_kinase_sf"/>
</dbReference>
<dbReference type="Pfam" id="PF00781">
    <property type="entry name" value="DAGK_cat"/>
    <property type="match status" value="1"/>
</dbReference>
<dbReference type="SUPFAM" id="SSF111331">
    <property type="entry name" value="NAD kinase/diacylglycerol kinase-like"/>
    <property type="match status" value="1"/>
</dbReference>
<evidence type="ECO:0000313" key="2">
    <source>
        <dbReference type="EMBL" id="GAN53775.1"/>
    </source>
</evidence>
<accession>A0A0D6MK11</accession>
<dbReference type="Proteomes" id="UP000032679">
    <property type="component" value="Unassembled WGS sequence"/>
</dbReference>
<protein>
    <recommendedName>
        <fullName evidence="1">DAGKc domain-containing protein</fullName>
    </recommendedName>
</protein>
<dbReference type="OrthoDB" id="8557048at2"/>
<organism evidence="2 3">
    <name type="scientific">Tanticharoenia sakaeratensis NBRC 103193</name>
    <dbReference type="NCBI Taxonomy" id="1231623"/>
    <lineage>
        <taxon>Bacteria</taxon>
        <taxon>Pseudomonadati</taxon>
        <taxon>Pseudomonadota</taxon>
        <taxon>Alphaproteobacteria</taxon>
        <taxon>Acetobacterales</taxon>
        <taxon>Acetobacteraceae</taxon>
        <taxon>Tanticharoenia</taxon>
    </lineage>
</organism>
<dbReference type="Gene3D" id="3.40.50.10330">
    <property type="entry name" value="Probable inorganic polyphosphate/atp-NAD kinase, domain 1"/>
    <property type="match status" value="1"/>
</dbReference>